<sequence>MTKNNNTTTTESWQITSDSDSFDDPLLDCLVILSSVYERPTSPIALRAGLPLVENRLTVELVPRAARRAGLATRLLKRSLASLRNVELPAILLLNDRRACIVRQVNRSTGEALVIWPQSGGSATLKLEDLQEEYTGHTIFVKPKFQVDDRLASNTETNEKNWFWSTVLSSWKIYRDVLVASFLINVFALVTPIFIINVYDRIIPNLAFETLWVLSSGVLIIYLFELVMRGLRGYFIDSAGKKSNVILSSILFEKVMSLRLEARPKSIGSFAKRLQQFESIRDFITSISITALVDLPFVFIFLAAIFYIGGHLIWIHITAILLLLGYALIVQIPLKKAVRLSFSADAQKNAVLVEGLSGLETIKTLGAESKIQRAWEESVSYIANWTARSRFLATSVTHVAGFLQNISIVAVIIGSLYLIAQGQLTGGGMIACVILSRRAIFPMAQVVSLMTRYHQASNSLKSLNKIMSLPSERSPDKKFLHRVSIKGDITVSNLSFAYPETTKEVLRSINFQVKAGEHIGIIGPIGSGKTTLGKLLLGLYQPTGGSVSIDGTDIRQIDPADLRAFIGYVPQDITLFRGTLRDNIMLGTTGVADSAILRAADVAGVSQFIANQSHGFDMPIEEQGRNLSGGQRQNIAIARAILLDPPILIMDEPTSSMDSRNESMLKNNLKNIIQGRTTIIITHRLSMLEMVDRIIVLSKETIVADGTKQRIMEALQNGHLSV</sequence>
<comment type="subcellular location">
    <subcellularLocation>
        <location evidence="1">Cell membrane</location>
        <topology evidence="1">Multi-pass membrane protein</topology>
    </subcellularLocation>
</comment>
<feature type="transmembrane region" description="Helical" evidence="7">
    <location>
        <begin position="177"/>
        <end position="196"/>
    </location>
</feature>
<dbReference type="PROSITE" id="PS50929">
    <property type="entry name" value="ABC_TM1F"/>
    <property type="match status" value="1"/>
</dbReference>
<dbReference type="Gene3D" id="1.20.1560.10">
    <property type="entry name" value="ABC transporter type 1, transmembrane domain"/>
    <property type="match status" value="1"/>
</dbReference>
<evidence type="ECO:0000256" key="3">
    <source>
        <dbReference type="ARBA" id="ARBA00022741"/>
    </source>
</evidence>
<reference evidence="11 12" key="1">
    <citation type="submission" date="2022-01" db="EMBL/GenBank/DDBJ databases">
        <title>Desulfofustis limnae sp. nov., a novel mesophilic sulfate-reducing bacterium isolated from marsh soil.</title>
        <authorList>
            <person name="Watanabe M."/>
            <person name="Takahashi A."/>
            <person name="Kojima H."/>
            <person name="Fukui M."/>
        </authorList>
    </citation>
    <scope>NUCLEOTIDE SEQUENCE [LARGE SCALE GENOMIC DNA]</scope>
    <source>
        <strain evidence="11 12">PPLL</strain>
    </source>
</reference>
<keyword evidence="2 7" id="KW-0812">Transmembrane</keyword>
<dbReference type="PANTHER" id="PTHR24221">
    <property type="entry name" value="ATP-BINDING CASSETTE SUB-FAMILY B"/>
    <property type="match status" value="1"/>
</dbReference>
<keyword evidence="12" id="KW-1185">Reference proteome</keyword>
<evidence type="ECO:0000313" key="12">
    <source>
        <dbReference type="Proteomes" id="UP000830055"/>
    </source>
</evidence>
<feature type="transmembrane region" description="Helical" evidence="7">
    <location>
        <begin position="313"/>
        <end position="334"/>
    </location>
</feature>
<keyword evidence="5 7" id="KW-1133">Transmembrane helix</keyword>
<evidence type="ECO:0000256" key="2">
    <source>
        <dbReference type="ARBA" id="ARBA00022692"/>
    </source>
</evidence>
<dbReference type="EMBL" id="AP025516">
    <property type="protein sequence ID" value="BDD88603.1"/>
    <property type="molecule type" value="Genomic_DNA"/>
</dbReference>
<dbReference type="PROSITE" id="PS50990">
    <property type="entry name" value="PEPTIDASE_C39"/>
    <property type="match status" value="1"/>
</dbReference>
<gene>
    <name evidence="11" type="ORF">DPPLL_29680</name>
</gene>
<evidence type="ECO:0000313" key="11">
    <source>
        <dbReference type="EMBL" id="BDD88603.1"/>
    </source>
</evidence>
<organism evidence="11 12">
    <name type="scientific">Desulfofustis limnaeus</name>
    <dbReference type="NCBI Taxonomy" id="2740163"/>
    <lineage>
        <taxon>Bacteria</taxon>
        <taxon>Pseudomonadati</taxon>
        <taxon>Thermodesulfobacteriota</taxon>
        <taxon>Desulfobulbia</taxon>
        <taxon>Desulfobulbales</taxon>
        <taxon>Desulfocapsaceae</taxon>
        <taxon>Desulfofustis</taxon>
    </lineage>
</organism>
<dbReference type="Pfam" id="PF03412">
    <property type="entry name" value="Peptidase_C39"/>
    <property type="match status" value="1"/>
</dbReference>
<dbReference type="InterPro" id="IPR027417">
    <property type="entry name" value="P-loop_NTPase"/>
</dbReference>
<dbReference type="InterPro" id="IPR005074">
    <property type="entry name" value="Peptidase_C39"/>
</dbReference>
<feature type="domain" description="ABC transporter" evidence="8">
    <location>
        <begin position="489"/>
        <end position="722"/>
    </location>
</feature>
<evidence type="ECO:0000259" key="10">
    <source>
        <dbReference type="PROSITE" id="PS50990"/>
    </source>
</evidence>
<dbReference type="PROSITE" id="PS50893">
    <property type="entry name" value="ABC_TRANSPORTER_2"/>
    <property type="match status" value="1"/>
</dbReference>
<feature type="domain" description="Peptidase C39" evidence="10">
    <location>
        <begin position="18"/>
        <end position="141"/>
    </location>
</feature>
<dbReference type="InterPro" id="IPR003593">
    <property type="entry name" value="AAA+_ATPase"/>
</dbReference>
<dbReference type="CDD" id="cd02421">
    <property type="entry name" value="Peptidase_C39_likeD"/>
    <property type="match status" value="1"/>
</dbReference>
<keyword evidence="3" id="KW-0547">Nucleotide-binding</keyword>
<dbReference type="CDD" id="cd18587">
    <property type="entry name" value="ABC_6TM_LapB_like"/>
    <property type="match status" value="1"/>
</dbReference>
<dbReference type="InterPro" id="IPR003439">
    <property type="entry name" value="ABC_transporter-like_ATP-bd"/>
</dbReference>
<dbReference type="SMART" id="SM00382">
    <property type="entry name" value="AAA"/>
    <property type="match status" value="1"/>
</dbReference>
<evidence type="ECO:0000256" key="4">
    <source>
        <dbReference type="ARBA" id="ARBA00022840"/>
    </source>
</evidence>
<feature type="transmembrane region" description="Helical" evidence="7">
    <location>
        <begin position="283"/>
        <end position="307"/>
    </location>
</feature>
<dbReference type="InterPro" id="IPR036640">
    <property type="entry name" value="ABC1_TM_sf"/>
</dbReference>
<dbReference type="PANTHER" id="PTHR24221:SF248">
    <property type="entry name" value="ABC TRANSPORTER TRANSMEMBRANE REGION"/>
    <property type="match status" value="1"/>
</dbReference>
<evidence type="ECO:0000256" key="1">
    <source>
        <dbReference type="ARBA" id="ARBA00004651"/>
    </source>
</evidence>
<dbReference type="Gene3D" id="3.40.50.300">
    <property type="entry name" value="P-loop containing nucleotide triphosphate hydrolases"/>
    <property type="match status" value="1"/>
</dbReference>
<keyword evidence="6 7" id="KW-0472">Membrane</keyword>
<dbReference type="Gene3D" id="3.90.70.10">
    <property type="entry name" value="Cysteine proteinases"/>
    <property type="match status" value="1"/>
</dbReference>
<dbReference type="InterPro" id="IPR017750">
    <property type="entry name" value="ATPase_T1SS"/>
</dbReference>
<dbReference type="Proteomes" id="UP000830055">
    <property type="component" value="Chromosome"/>
</dbReference>
<protein>
    <submittedName>
        <fullName evidence="11">ABC transporter</fullName>
    </submittedName>
</protein>
<feature type="domain" description="ABC transmembrane type-1" evidence="9">
    <location>
        <begin position="177"/>
        <end position="455"/>
    </location>
</feature>
<evidence type="ECO:0000259" key="8">
    <source>
        <dbReference type="PROSITE" id="PS50893"/>
    </source>
</evidence>
<dbReference type="SUPFAM" id="SSF52540">
    <property type="entry name" value="P-loop containing nucleoside triphosphate hydrolases"/>
    <property type="match status" value="1"/>
</dbReference>
<dbReference type="InterPro" id="IPR039421">
    <property type="entry name" value="Type_1_exporter"/>
</dbReference>
<dbReference type="RefSeq" id="WP_284151948.1">
    <property type="nucleotide sequence ID" value="NZ_AP025516.1"/>
</dbReference>
<keyword evidence="4" id="KW-0067">ATP-binding</keyword>
<evidence type="ECO:0000256" key="6">
    <source>
        <dbReference type="ARBA" id="ARBA00023136"/>
    </source>
</evidence>
<proteinExistence type="predicted"/>
<evidence type="ECO:0000256" key="7">
    <source>
        <dbReference type="SAM" id="Phobius"/>
    </source>
</evidence>
<dbReference type="InterPro" id="IPR011527">
    <property type="entry name" value="ABC1_TM_dom"/>
</dbReference>
<evidence type="ECO:0000256" key="5">
    <source>
        <dbReference type="ARBA" id="ARBA00022989"/>
    </source>
</evidence>
<feature type="transmembrane region" description="Helical" evidence="7">
    <location>
        <begin position="202"/>
        <end position="224"/>
    </location>
</feature>
<dbReference type="Pfam" id="PF00005">
    <property type="entry name" value="ABC_tran"/>
    <property type="match status" value="1"/>
</dbReference>
<dbReference type="Pfam" id="PF00664">
    <property type="entry name" value="ABC_membrane"/>
    <property type="match status" value="1"/>
</dbReference>
<dbReference type="NCBIfam" id="TIGR03375">
    <property type="entry name" value="type_I_sec_LssB"/>
    <property type="match status" value="1"/>
</dbReference>
<evidence type="ECO:0000259" key="9">
    <source>
        <dbReference type="PROSITE" id="PS50929"/>
    </source>
</evidence>
<accession>A0ABN6MAK9</accession>
<feature type="transmembrane region" description="Helical" evidence="7">
    <location>
        <begin position="399"/>
        <end position="420"/>
    </location>
</feature>
<dbReference type="SUPFAM" id="SSF90123">
    <property type="entry name" value="ABC transporter transmembrane region"/>
    <property type="match status" value="1"/>
</dbReference>
<name>A0ABN6MAK9_9BACT</name>